<accession>G4Z1K7</accession>
<dbReference type="InParanoid" id="G4Z1K7"/>
<dbReference type="Proteomes" id="UP000002640">
    <property type="component" value="Unassembled WGS sequence"/>
</dbReference>
<dbReference type="GeneID" id="20656028"/>
<gene>
    <name evidence="1" type="ORF">PHYSODRAFT_486483</name>
</gene>
<dbReference type="KEGG" id="psoj:PHYSODRAFT_486483"/>
<dbReference type="EMBL" id="JH159152">
    <property type="protein sequence ID" value="EGZ25918.1"/>
    <property type="molecule type" value="Genomic_DNA"/>
</dbReference>
<sequence>MDNIACRYILAPSRKKLSTKLLRWLGYLSEFRFEVLHRAGAANVVADALSRTAERHDTSMVTRDLAVMCGDYTFAAATRQHSRNTNVSPTPRSNTSSILFALLHTQAIRLSKPTRNVCPKVRPWRDLN</sequence>
<evidence type="ECO:0000313" key="2">
    <source>
        <dbReference type="Proteomes" id="UP000002640"/>
    </source>
</evidence>
<name>G4Z1K7_PHYSP</name>
<dbReference type="RefSeq" id="XP_009521206.1">
    <property type="nucleotide sequence ID" value="XM_009522911.1"/>
</dbReference>
<reference evidence="1 2" key="1">
    <citation type="journal article" date="2006" name="Science">
        <title>Phytophthora genome sequences uncover evolutionary origins and mechanisms of pathogenesis.</title>
        <authorList>
            <person name="Tyler B.M."/>
            <person name="Tripathy S."/>
            <person name="Zhang X."/>
            <person name="Dehal P."/>
            <person name="Jiang R.H."/>
            <person name="Aerts A."/>
            <person name="Arredondo F.D."/>
            <person name="Baxter L."/>
            <person name="Bensasson D."/>
            <person name="Beynon J.L."/>
            <person name="Chapman J."/>
            <person name="Damasceno C.M."/>
            <person name="Dorrance A.E."/>
            <person name="Dou D."/>
            <person name="Dickerman A.W."/>
            <person name="Dubchak I.L."/>
            <person name="Garbelotto M."/>
            <person name="Gijzen M."/>
            <person name="Gordon S.G."/>
            <person name="Govers F."/>
            <person name="Grunwald N.J."/>
            <person name="Huang W."/>
            <person name="Ivors K.L."/>
            <person name="Jones R.W."/>
            <person name="Kamoun S."/>
            <person name="Krampis K."/>
            <person name="Lamour K.H."/>
            <person name="Lee M.K."/>
            <person name="McDonald W.H."/>
            <person name="Medina M."/>
            <person name="Meijer H.J."/>
            <person name="Nordberg E.K."/>
            <person name="Maclean D.J."/>
            <person name="Ospina-Giraldo M.D."/>
            <person name="Morris P.F."/>
            <person name="Phuntumart V."/>
            <person name="Putnam N.H."/>
            <person name="Rash S."/>
            <person name="Rose J.K."/>
            <person name="Sakihama Y."/>
            <person name="Salamov A.A."/>
            <person name="Savidor A."/>
            <person name="Scheuring C.F."/>
            <person name="Smith B.M."/>
            <person name="Sobral B.W."/>
            <person name="Terry A."/>
            <person name="Torto-Alalibo T.A."/>
            <person name="Win J."/>
            <person name="Xu Z."/>
            <person name="Zhang H."/>
            <person name="Grigoriev I.V."/>
            <person name="Rokhsar D.S."/>
            <person name="Boore J.L."/>
        </authorList>
    </citation>
    <scope>NUCLEOTIDE SEQUENCE [LARGE SCALE GENOMIC DNA]</scope>
    <source>
        <strain evidence="1 2">P6497</strain>
    </source>
</reference>
<dbReference type="PANTHER" id="PTHR34072">
    <property type="entry name" value="ENZYMATIC POLYPROTEIN-RELATED"/>
    <property type="match status" value="1"/>
</dbReference>
<keyword evidence="2" id="KW-1185">Reference proteome</keyword>
<organism evidence="1 2">
    <name type="scientific">Phytophthora sojae (strain P6497)</name>
    <name type="common">Soybean stem and root rot agent</name>
    <name type="synonym">Phytophthora megasperma f. sp. glycines</name>
    <dbReference type="NCBI Taxonomy" id="1094619"/>
    <lineage>
        <taxon>Eukaryota</taxon>
        <taxon>Sar</taxon>
        <taxon>Stramenopiles</taxon>
        <taxon>Oomycota</taxon>
        <taxon>Peronosporomycetes</taxon>
        <taxon>Peronosporales</taxon>
        <taxon>Peronosporaceae</taxon>
        <taxon>Phytophthora</taxon>
    </lineage>
</organism>
<proteinExistence type="predicted"/>
<dbReference type="AlphaFoldDB" id="G4Z1K7"/>
<evidence type="ECO:0008006" key="3">
    <source>
        <dbReference type="Google" id="ProtNLM"/>
    </source>
</evidence>
<protein>
    <recommendedName>
        <fullName evidence="3">Reverse transcriptase RNase H-like domain-containing protein</fullName>
    </recommendedName>
</protein>
<evidence type="ECO:0000313" key="1">
    <source>
        <dbReference type="EMBL" id="EGZ25918.1"/>
    </source>
</evidence>